<sequence>MCVKTILTNLISESCKVVFEGKVTEIRAKEIMGWVPEFVVKDTVLNEKVDAEGEDDVFMNHGGDDMANDGRSDDDDGESVNVPDSFDNDIREGTKSPLDDDPFGLDDLISKKGDVNNYCSKEMANDISFPPGFTPPFVAREGAMQVECQERPTQQHSPHTVPSPVIFSRLSDLRSRQAIASDDEQECGVRRVASWQDSVGGMRTKPHVPGSSMNFREGDQDDDCQSVIGPLDGVFGTQSANADSMIPPKPPVDALSLMDQFNRFIEMGQASGLRMTGCEKDLKIFLKRIGAGDAFK</sequence>
<proteinExistence type="predicted"/>
<dbReference type="EMBL" id="CM042011">
    <property type="protein sequence ID" value="KAI3768331.1"/>
    <property type="molecule type" value="Genomic_DNA"/>
</dbReference>
<accession>A0ACB9FBW7</accession>
<comment type="caution">
    <text evidence="1">The sequence shown here is derived from an EMBL/GenBank/DDBJ whole genome shotgun (WGS) entry which is preliminary data.</text>
</comment>
<name>A0ACB9FBW7_CICIN</name>
<evidence type="ECO:0000313" key="2">
    <source>
        <dbReference type="Proteomes" id="UP001055811"/>
    </source>
</evidence>
<protein>
    <submittedName>
        <fullName evidence="1">Uncharacterized protein</fullName>
    </submittedName>
</protein>
<reference evidence="1 2" key="2">
    <citation type="journal article" date="2022" name="Mol. Ecol. Resour.">
        <title>The genomes of chicory, endive, great burdock and yacon provide insights into Asteraceae paleo-polyploidization history and plant inulin production.</title>
        <authorList>
            <person name="Fan W."/>
            <person name="Wang S."/>
            <person name="Wang H."/>
            <person name="Wang A."/>
            <person name="Jiang F."/>
            <person name="Liu H."/>
            <person name="Zhao H."/>
            <person name="Xu D."/>
            <person name="Zhang Y."/>
        </authorList>
    </citation>
    <scope>NUCLEOTIDE SEQUENCE [LARGE SCALE GENOMIC DNA]</scope>
    <source>
        <strain evidence="2">cv. Punajuju</strain>
        <tissue evidence="1">Leaves</tissue>
    </source>
</reference>
<organism evidence="1 2">
    <name type="scientific">Cichorium intybus</name>
    <name type="common">Chicory</name>
    <dbReference type="NCBI Taxonomy" id="13427"/>
    <lineage>
        <taxon>Eukaryota</taxon>
        <taxon>Viridiplantae</taxon>
        <taxon>Streptophyta</taxon>
        <taxon>Embryophyta</taxon>
        <taxon>Tracheophyta</taxon>
        <taxon>Spermatophyta</taxon>
        <taxon>Magnoliopsida</taxon>
        <taxon>eudicotyledons</taxon>
        <taxon>Gunneridae</taxon>
        <taxon>Pentapetalae</taxon>
        <taxon>asterids</taxon>
        <taxon>campanulids</taxon>
        <taxon>Asterales</taxon>
        <taxon>Asteraceae</taxon>
        <taxon>Cichorioideae</taxon>
        <taxon>Cichorieae</taxon>
        <taxon>Cichoriinae</taxon>
        <taxon>Cichorium</taxon>
    </lineage>
</organism>
<dbReference type="Proteomes" id="UP001055811">
    <property type="component" value="Linkage Group LG03"/>
</dbReference>
<evidence type="ECO:0000313" key="1">
    <source>
        <dbReference type="EMBL" id="KAI3768331.1"/>
    </source>
</evidence>
<keyword evidence="2" id="KW-1185">Reference proteome</keyword>
<gene>
    <name evidence="1" type="ORF">L2E82_18917</name>
</gene>
<reference evidence="2" key="1">
    <citation type="journal article" date="2022" name="Mol. Ecol. Resour.">
        <title>The genomes of chicory, endive, great burdock and yacon provide insights into Asteraceae palaeo-polyploidization history and plant inulin production.</title>
        <authorList>
            <person name="Fan W."/>
            <person name="Wang S."/>
            <person name="Wang H."/>
            <person name="Wang A."/>
            <person name="Jiang F."/>
            <person name="Liu H."/>
            <person name="Zhao H."/>
            <person name="Xu D."/>
            <person name="Zhang Y."/>
        </authorList>
    </citation>
    <scope>NUCLEOTIDE SEQUENCE [LARGE SCALE GENOMIC DNA]</scope>
    <source>
        <strain evidence="2">cv. Punajuju</strain>
    </source>
</reference>